<proteinExistence type="predicted"/>
<reference evidence="1 2" key="1">
    <citation type="journal article" date="2013" name="J. Microbiol.">
        <title>Lysinibacillus chungkukjangi sp. nov., isolated from Chungkukjang, Korean fermented soybean food.</title>
        <authorList>
            <person name="Kim S.J."/>
            <person name="Jang Y.H."/>
            <person name="Hamada M."/>
            <person name="Ahn J.H."/>
            <person name="Weon H.Y."/>
            <person name="Suzuki K."/>
            <person name="Whang K.S."/>
            <person name="Kwon S.W."/>
        </authorList>
    </citation>
    <scope>NUCLEOTIDE SEQUENCE [LARGE SCALE GENOMIC DNA]</scope>
    <source>
        <strain evidence="1 2">MCCC 1A12701</strain>
    </source>
</reference>
<organism evidence="1 2">
    <name type="scientific">Lysinibacillus composti</name>
    <dbReference type="NCBI Taxonomy" id="720633"/>
    <lineage>
        <taxon>Bacteria</taxon>
        <taxon>Bacillati</taxon>
        <taxon>Bacillota</taxon>
        <taxon>Bacilli</taxon>
        <taxon>Bacillales</taxon>
        <taxon>Bacillaceae</taxon>
        <taxon>Lysinibacillus</taxon>
    </lineage>
</organism>
<evidence type="ECO:0000313" key="2">
    <source>
        <dbReference type="Proteomes" id="UP000274033"/>
    </source>
</evidence>
<accession>A0A3N9UPU4</accession>
<dbReference type="Proteomes" id="UP000274033">
    <property type="component" value="Unassembled WGS sequence"/>
</dbReference>
<dbReference type="OrthoDB" id="1783168at2"/>
<name>A0A3N9UPU4_9BACI</name>
<dbReference type="EMBL" id="RRCT01000008">
    <property type="protein sequence ID" value="RQW74542.1"/>
    <property type="molecule type" value="Genomic_DNA"/>
</dbReference>
<comment type="caution">
    <text evidence="1">The sequence shown here is derived from an EMBL/GenBank/DDBJ whole genome shotgun (WGS) entry which is preliminary data.</text>
</comment>
<sequence>MLSVGTREYGIDYYENFSQTEYIFGRTNIIREYGKNLIVSAHIEGTSGTVEIFWLSGRDEPTILANKYGD</sequence>
<protein>
    <submittedName>
        <fullName evidence="1">Uncharacterized protein</fullName>
    </submittedName>
</protein>
<dbReference type="AlphaFoldDB" id="A0A3N9UPU4"/>
<keyword evidence="2" id="KW-1185">Reference proteome</keyword>
<evidence type="ECO:0000313" key="1">
    <source>
        <dbReference type="EMBL" id="RQW74542.1"/>
    </source>
</evidence>
<dbReference type="RefSeq" id="WP_124764329.1">
    <property type="nucleotide sequence ID" value="NZ_JAFBDY010000007.1"/>
</dbReference>
<gene>
    <name evidence="1" type="ORF">EBB45_09895</name>
</gene>